<feature type="compositionally biased region" description="Basic and acidic residues" evidence="1">
    <location>
        <begin position="323"/>
        <end position="346"/>
    </location>
</feature>
<comment type="caution">
    <text evidence="2">The sequence shown here is derived from an EMBL/GenBank/DDBJ whole genome shotgun (WGS) entry which is preliminary data.</text>
</comment>
<feature type="compositionally biased region" description="Basic residues" evidence="1">
    <location>
        <begin position="237"/>
        <end position="248"/>
    </location>
</feature>
<gene>
    <name evidence="2" type="ORF">Tco_0878213</name>
</gene>
<evidence type="ECO:0000313" key="2">
    <source>
        <dbReference type="EMBL" id="GJT19507.1"/>
    </source>
</evidence>
<reference evidence="2" key="2">
    <citation type="submission" date="2022-01" db="EMBL/GenBank/DDBJ databases">
        <authorList>
            <person name="Yamashiro T."/>
            <person name="Shiraishi A."/>
            <person name="Satake H."/>
            <person name="Nakayama K."/>
        </authorList>
    </citation>
    <scope>NUCLEOTIDE SEQUENCE</scope>
</reference>
<sequence>MITADVPEIYMRQFWFTIDKKDSTSYQFKIDKKRYIIDMEVFREILQICPKLLNQEFDALPSDEEIVSFIKELGHKGDIKSVTNVVVDQMYQPWRTFASIINTCLSGKITGLDKLRLSRAQILWGMFNKKNVDFVKLLWEDFTFQIENRDTKNQEKMYYLRFIKVIIHHFITKDKSISMRNRMFMHIVDDDNILGPMRFVSKADDYQVYGTLLPEKPASSLRKRTLVTVEEEDPKPAKKVAPSKKPSRKQSTGVQIRDTPGVSVSKKKAPATTDKSKGIYLLSRAALLEEAQFETRESEYESWGDSGDEANVQETNDDEEESDNKFVHTPEDYVPTDDERNNKTKDIDEEEYDRIDKELYGDVNVRVLDVVQDDEGEEDADMINVAHVQNATTEVPPLSSSHSVSSTYTNAFLNLENLHSTKTEVVSILDINVQHEVPCTSPLLTIPISVIPKHIVFHPSETVIAAPATTITYLLSSLFPSLQQSIPIPTPTNTEATSTIAVPESETLYAIHQRITDLEKDVKGLKSVNNSTTVTLAIKSEVPNAIKEYL</sequence>
<feature type="region of interest" description="Disordered" evidence="1">
    <location>
        <begin position="225"/>
        <end position="270"/>
    </location>
</feature>
<protein>
    <submittedName>
        <fullName evidence="2">Uncharacterized protein</fullName>
    </submittedName>
</protein>
<dbReference type="EMBL" id="BQNB010013722">
    <property type="protein sequence ID" value="GJT19507.1"/>
    <property type="molecule type" value="Genomic_DNA"/>
</dbReference>
<evidence type="ECO:0000256" key="1">
    <source>
        <dbReference type="SAM" id="MobiDB-lite"/>
    </source>
</evidence>
<dbReference type="Proteomes" id="UP001151760">
    <property type="component" value="Unassembled WGS sequence"/>
</dbReference>
<proteinExistence type="predicted"/>
<reference evidence="2" key="1">
    <citation type="journal article" date="2022" name="Int. J. Mol. Sci.">
        <title>Draft Genome of Tanacetum Coccineum: Genomic Comparison of Closely Related Tanacetum-Family Plants.</title>
        <authorList>
            <person name="Yamashiro T."/>
            <person name="Shiraishi A."/>
            <person name="Nakayama K."/>
            <person name="Satake H."/>
        </authorList>
    </citation>
    <scope>NUCLEOTIDE SEQUENCE</scope>
</reference>
<accession>A0ABQ5BZR4</accession>
<evidence type="ECO:0000313" key="3">
    <source>
        <dbReference type="Proteomes" id="UP001151760"/>
    </source>
</evidence>
<keyword evidence="3" id="KW-1185">Reference proteome</keyword>
<name>A0ABQ5BZR4_9ASTR</name>
<feature type="region of interest" description="Disordered" evidence="1">
    <location>
        <begin position="297"/>
        <end position="349"/>
    </location>
</feature>
<organism evidence="2 3">
    <name type="scientific">Tanacetum coccineum</name>
    <dbReference type="NCBI Taxonomy" id="301880"/>
    <lineage>
        <taxon>Eukaryota</taxon>
        <taxon>Viridiplantae</taxon>
        <taxon>Streptophyta</taxon>
        <taxon>Embryophyta</taxon>
        <taxon>Tracheophyta</taxon>
        <taxon>Spermatophyta</taxon>
        <taxon>Magnoliopsida</taxon>
        <taxon>eudicotyledons</taxon>
        <taxon>Gunneridae</taxon>
        <taxon>Pentapetalae</taxon>
        <taxon>asterids</taxon>
        <taxon>campanulids</taxon>
        <taxon>Asterales</taxon>
        <taxon>Asteraceae</taxon>
        <taxon>Asteroideae</taxon>
        <taxon>Anthemideae</taxon>
        <taxon>Anthemidinae</taxon>
        <taxon>Tanacetum</taxon>
    </lineage>
</organism>